<name>A0AB34J9Y8_PRYPA</name>
<dbReference type="Pfam" id="PF00380">
    <property type="entry name" value="Ribosomal_S9"/>
    <property type="match status" value="1"/>
</dbReference>
<reference evidence="5 6" key="1">
    <citation type="journal article" date="2024" name="Science">
        <title>Giant polyketide synthase enzymes in the biosynthesis of giant marine polyether toxins.</title>
        <authorList>
            <person name="Fallon T.R."/>
            <person name="Shende V.V."/>
            <person name="Wierzbicki I.H."/>
            <person name="Pendleton A.L."/>
            <person name="Watervoot N.F."/>
            <person name="Auber R.P."/>
            <person name="Gonzalez D.J."/>
            <person name="Wisecaver J.H."/>
            <person name="Moore B.S."/>
        </authorList>
    </citation>
    <scope>NUCLEOTIDE SEQUENCE [LARGE SCALE GENOMIC DNA]</scope>
    <source>
        <strain evidence="5 6">12B1</strain>
    </source>
</reference>
<gene>
    <name evidence="5" type="ORF">AB1Y20_002076</name>
</gene>
<comment type="similarity">
    <text evidence="1">Belongs to the universal ribosomal protein uS9 family.</text>
</comment>
<dbReference type="SUPFAM" id="SSF54211">
    <property type="entry name" value="Ribosomal protein S5 domain 2-like"/>
    <property type="match status" value="1"/>
</dbReference>
<dbReference type="InterPro" id="IPR014721">
    <property type="entry name" value="Ribsml_uS5_D2-typ_fold_subgr"/>
</dbReference>
<evidence type="ECO:0008006" key="7">
    <source>
        <dbReference type="Google" id="ProtNLM"/>
    </source>
</evidence>
<dbReference type="GO" id="GO:0005737">
    <property type="term" value="C:cytoplasm"/>
    <property type="evidence" value="ECO:0007669"/>
    <property type="project" value="UniProtKB-ARBA"/>
</dbReference>
<evidence type="ECO:0000313" key="5">
    <source>
        <dbReference type="EMBL" id="KAL1515451.1"/>
    </source>
</evidence>
<dbReference type="InterPro" id="IPR023035">
    <property type="entry name" value="Ribosomal_uS9_bac/plastid"/>
</dbReference>
<feature type="compositionally biased region" description="Basic and acidic residues" evidence="4">
    <location>
        <begin position="93"/>
        <end position="107"/>
    </location>
</feature>
<evidence type="ECO:0000256" key="3">
    <source>
        <dbReference type="ARBA" id="ARBA00023274"/>
    </source>
</evidence>
<keyword evidence="3" id="KW-0687">Ribonucleoprotein</keyword>
<dbReference type="GO" id="GO:0003723">
    <property type="term" value="F:RNA binding"/>
    <property type="evidence" value="ECO:0007669"/>
    <property type="project" value="TreeGrafter"/>
</dbReference>
<dbReference type="GO" id="GO:0015935">
    <property type="term" value="C:small ribosomal subunit"/>
    <property type="evidence" value="ECO:0007669"/>
    <property type="project" value="TreeGrafter"/>
</dbReference>
<protein>
    <recommendedName>
        <fullName evidence="7">30S ribosomal protein S9, chloroplastic</fullName>
    </recommendedName>
</protein>
<organism evidence="5 6">
    <name type="scientific">Prymnesium parvum</name>
    <name type="common">Toxic golden alga</name>
    <dbReference type="NCBI Taxonomy" id="97485"/>
    <lineage>
        <taxon>Eukaryota</taxon>
        <taxon>Haptista</taxon>
        <taxon>Haptophyta</taxon>
        <taxon>Prymnesiophyceae</taxon>
        <taxon>Prymnesiales</taxon>
        <taxon>Prymnesiaceae</taxon>
        <taxon>Prymnesium</taxon>
    </lineage>
</organism>
<accession>A0AB34J9Y8</accession>
<keyword evidence="6" id="KW-1185">Reference proteome</keyword>
<dbReference type="InterPro" id="IPR000754">
    <property type="entry name" value="Ribosomal_uS9"/>
</dbReference>
<sequence length="243" mass="26518">MLARLSSRVAFPFPTALTAARTSFLARTQRSHTGASLSRLARSLCSPAAAPPQHTGAGSEAALPVGAEAREEPPLSAAAEGEEALPTGPRRGPRPEDRPRGDTSRKYVYVDEKGRAYSTGGRKTASASVWVWETEEVPTITVNDMNLSDWLRGHWAYRLVVMQPFLHTNTVGKYSVKAYVKGGGLSGQAEAVRHGIATAMQGLNFDLRPTLKAAGFLTRDPRRRERKKPGQTGARKKWAWVKR</sequence>
<evidence type="ECO:0000256" key="2">
    <source>
        <dbReference type="ARBA" id="ARBA00022980"/>
    </source>
</evidence>
<dbReference type="NCBIfam" id="NF001099">
    <property type="entry name" value="PRK00132.1"/>
    <property type="match status" value="1"/>
</dbReference>
<evidence type="ECO:0000256" key="1">
    <source>
        <dbReference type="ARBA" id="ARBA00005251"/>
    </source>
</evidence>
<dbReference type="Proteomes" id="UP001515480">
    <property type="component" value="Unassembled WGS sequence"/>
</dbReference>
<comment type="caution">
    <text evidence="5">The sequence shown here is derived from an EMBL/GenBank/DDBJ whole genome shotgun (WGS) entry which is preliminary data.</text>
</comment>
<dbReference type="InterPro" id="IPR020568">
    <property type="entry name" value="Ribosomal_Su5_D2-typ_SF"/>
</dbReference>
<feature type="compositionally biased region" description="Basic residues" evidence="4">
    <location>
        <begin position="224"/>
        <end position="243"/>
    </location>
</feature>
<dbReference type="PANTHER" id="PTHR21569">
    <property type="entry name" value="RIBOSOMAL PROTEIN S9"/>
    <property type="match status" value="1"/>
</dbReference>
<keyword evidence="2" id="KW-0689">Ribosomal protein</keyword>
<dbReference type="Gene3D" id="3.30.230.10">
    <property type="match status" value="1"/>
</dbReference>
<dbReference type="GO" id="GO:0003735">
    <property type="term" value="F:structural constituent of ribosome"/>
    <property type="evidence" value="ECO:0007669"/>
    <property type="project" value="InterPro"/>
</dbReference>
<evidence type="ECO:0000256" key="4">
    <source>
        <dbReference type="SAM" id="MobiDB-lite"/>
    </source>
</evidence>
<dbReference type="EMBL" id="JBGBPQ010000011">
    <property type="protein sequence ID" value="KAL1515451.1"/>
    <property type="molecule type" value="Genomic_DNA"/>
</dbReference>
<feature type="region of interest" description="Disordered" evidence="4">
    <location>
        <begin position="221"/>
        <end position="243"/>
    </location>
</feature>
<dbReference type="AlphaFoldDB" id="A0AB34J9Y8"/>
<dbReference type="PANTHER" id="PTHR21569:SF1">
    <property type="entry name" value="SMALL RIBOSOMAL SUBUNIT PROTEIN US9M"/>
    <property type="match status" value="1"/>
</dbReference>
<dbReference type="GO" id="GO:0006412">
    <property type="term" value="P:translation"/>
    <property type="evidence" value="ECO:0007669"/>
    <property type="project" value="InterPro"/>
</dbReference>
<feature type="region of interest" description="Disordered" evidence="4">
    <location>
        <begin position="68"/>
        <end position="107"/>
    </location>
</feature>
<evidence type="ECO:0000313" key="6">
    <source>
        <dbReference type="Proteomes" id="UP001515480"/>
    </source>
</evidence>
<proteinExistence type="inferred from homology"/>